<keyword evidence="2" id="KW-1133">Transmembrane helix</keyword>
<feature type="compositionally biased region" description="Basic and acidic residues" evidence="1">
    <location>
        <begin position="1040"/>
        <end position="1097"/>
    </location>
</feature>
<feature type="region of interest" description="Disordered" evidence="1">
    <location>
        <begin position="155"/>
        <end position="221"/>
    </location>
</feature>
<reference evidence="3" key="1">
    <citation type="submission" date="2011-02" db="EMBL/GenBank/DDBJ databases">
        <authorList>
            <person name="Aslett M."/>
        </authorList>
    </citation>
    <scope>NUCLEOTIDE SEQUENCE</scope>
    <source>
        <strain evidence="3">Liverpool</strain>
    </source>
</reference>
<evidence type="ECO:0000256" key="2">
    <source>
        <dbReference type="SAM" id="Phobius"/>
    </source>
</evidence>
<feature type="region of interest" description="Disordered" evidence="1">
    <location>
        <begin position="646"/>
        <end position="808"/>
    </location>
</feature>
<feature type="region of interest" description="Disordered" evidence="1">
    <location>
        <begin position="414"/>
        <end position="436"/>
    </location>
</feature>
<feature type="compositionally biased region" description="Basic and acidic residues" evidence="1">
    <location>
        <begin position="377"/>
        <end position="388"/>
    </location>
</feature>
<feature type="region of interest" description="Disordered" evidence="1">
    <location>
        <begin position="1033"/>
        <end position="1230"/>
    </location>
</feature>
<feature type="compositionally biased region" description="Polar residues" evidence="1">
    <location>
        <begin position="780"/>
        <end position="794"/>
    </location>
</feature>
<reference evidence="5" key="3">
    <citation type="journal article" date="2012" name="PLoS Pathog.">
        <title>Comparative genomics of the apicomplexan parasites Toxoplasma gondii and Neospora caninum: Coccidia differing in host range and transmission strategy.</title>
        <authorList>
            <person name="Reid A.J."/>
            <person name="Vermont S.J."/>
            <person name="Cotton J.A."/>
            <person name="Harris D."/>
            <person name="Hill-Cawthorne G.A."/>
            <person name="Konen-Waisman S."/>
            <person name="Latham S.M."/>
            <person name="Mourier T."/>
            <person name="Norton R."/>
            <person name="Quail M.A."/>
            <person name="Sanders M."/>
            <person name="Shanmugam D."/>
            <person name="Sohal A."/>
            <person name="Wasmuth J.D."/>
            <person name="Brunk B."/>
            <person name="Grigg M.E."/>
            <person name="Howard J.C."/>
            <person name="Parkinson J."/>
            <person name="Roos D.S."/>
            <person name="Trees A.J."/>
            <person name="Berriman M."/>
            <person name="Pain A."/>
            <person name="Wastling J.M."/>
        </authorList>
    </citation>
    <scope>NUCLEOTIDE SEQUENCE [LARGE SCALE GENOMIC DNA]</scope>
    <source>
        <strain evidence="5">Liverpool</strain>
    </source>
</reference>
<feature type="region of interest" description="Disordered" evidence="1">
    <location>
        <begin position="1"/>
        <end position="34"/>
    </location>
</feature>
<feature type="region of interest" description="Disordered" evidence="1">
    <location>
        <begin position="842"/>
        <end position="862"/>
    </location>
</feature>
<reference evidence="4" key="4">
    <citation type="journal article" date="2015" name="PLoS ONE">
        <title>Comprehensive Evaluation of Toxoplasma gondii VEG and Neospora caninum LIV Genomes with Tachyzoite Stage Transcriptome and Proteome Defines Novel Transcript Features.</title>
        <authorList>
            <person name="Ramaprasad A."/>
            <person name="Mourier T."/>
            <person name="Naeem R."/>
            <person name="Malas T.B."/>
            <person name="Moussa E."/>
            <person name="Panigrahi A."/>
            <person name="Vermont S.J."/>
            <person name="Otto T.D."/>
            <person name="Wastling J."/>
            <person name="Pain A."/>
        </authorList>
    </citation>
    <scope>NUCLEOTIDE SEQUENCE</scope>
    <source>
        <strain evidence="4">Liverpool</strain>
    </source>
</reference>
<sequence length="1230" mass="130675">MIFASQRRRRGHGKVGTGTLEESSRGARSVSTEPVESLCESTNQLPPASRPIFSSVCLSSALSVRASSRDAAHIVSSPRAGHDGCSPRWSGTSRLCGMAQGGGLETPGREDGETPSCIVSPSLGPGQGLPRDENFGNARATCSLRLTDCPSCTGIGMKQQGDSGGESTEPSPSTDHPLSPMAGASPCSFPRVPSKKLSVSRNAISPSVGGDEAAAGRDNAGKEGVPCFSAKAPLMLLTQPACSSRASATGVRTVVRAASPAVPQDASYYRPYFAPEGVTCFDNNAAEGGTSPFPPQLDTLGVTQQTTGTTYAVEETEGICETLDAVMRDSGSRAETPSFVSGAGCPTERRGSSDTEPSDSGGDGSEQQFRRTGACATEERQSNRSAERTRRHIISRILSSVIWTESERSCEDAWKEGGCESSHPPSVADEEASPSYMPQLEPSFASFQACANTPTEEGLMRVLTENCRRHSSVLLSYQGEQGKRQEPRCFRECEQTLLEQENVAQGAPATEGNTDGSCRETTRLRSSRSLWDEVAAALVAAEAVCISNENKGEHRDGAEREKPRCDSDATERQDGETPLLQGKAADSDEKAQRTATSPGLPNWWSALVGTTGLFARGADVPCGEGRNDVSQNEGSGVARSATCVAASSTTPLEGTVRQQESGSSDSCHGEPPLQSRDSPRTATDEDGGAVKEEDEDHRDKVESRDCARMPKSWLPWGTLFRTVSDDKARSRSTCRYAENGSKLGDQDASQPSARDSQRVGEEGCTPSLLETSSEDRETARTQQLHQGRCDSSSCPPKKEGGQAGTDCGAKGYISRLSMSTKDVMGPVPTPTLVTFASLSPQTASTTLDGTRSPVAEADEDGEDDDWDFFADEAQMDAVLEAALASPVLTSRLLEFRGASQERVATGGSVARWTAAASSPESGLSRGAIAELRERLRDSLKDKSTRARRHFRGFRRAVRARDFQAVRRELADLAEVGGPEVSGIWASVKVGIGLATLASGHTIMGGIMLAMATSAVGSAVLWGRHRDQFRRWMAGEEPDEGEQRSSGRGLEEAEEAVRHTEEEGATREPRGQQVEERGTGRGKESKHGATREEADTRRSTSAGTASPCTPRALLASGESSVRTPSGRGANSSHVHWDGSGEKASTAKHERNDMGGVQRDKAGLESEAACPTAFFARREPRTWRRAEHDPWPVSPGYGATGFDSDSDSSDDGHVPSMAEVVATSFSPDCGAQ</sequence>
<evidence type="ECO:0000313" key="3">
    <source>
        <dbReference type="EMBL" id="CBZ53060.1"/>
    </source>
</evidence>
<evidence type="ECO:0000313" key="5">
    <source>
        <dbReference type="Proteomes" id="UP000007494"/>
    </source>
</evidence>
<feature type="transmembrane region" description="Helical" evidence="2">
    <location>
        <begin position="1002"/>
        <end position="1022"/>
    </location>
</feature>
<feature type="region of interest" description="Disordered" evidence="1">
    <location>
        <begin position="328"/>
        <end position="389"/>
    </location>
</feature>
<keyword evidence="2" id="KW-0472">Membrane</keyword>
<feature type="compositionally biased region" description="Basic residues" evidence="1">
    <location>
        <begin position="1"/>
        <end position="13"/>
    </location>
</feature>
<feature type="region of interest" description="Disordered" evidence="1">
    <location>
        <begin position="501"/>
        <end position="523"/>
    </location>
</feature>
<feature type="compositionally biased region" description="Basic and acidic residues" evidence="1">
    <location>
        <begin position="1174"/>
        <end position="1188"/>
    </location>
</feature>
<feature type="region of interest" description="Disordered" evidence="1">
    <location>
        <begin position="104"/>
        <end position="134"/>
    </location>
</feature>
<feature type="compositionally biased region" description="Basic and acidic residues" evidence="1">
    <location>
        <begin position="677"/>
        <end position="708"/>
    </location>
</feature>
<keyword evidence="5" id="KW-1185">Reference proteome</keyword>
<feature type="compositionally biased region" description="Polar residues" evidence="1">
    <location>
        <begin position="165"/>
        <end position="176"/>
    </location>
</feature>
<dbReference type="OMA" id="HVVFRHE"/>
<dbReference type="OrthoDB" id="330903at2759"/>
<dbReference type="GeneID" id="13443169"/>
<dbReference type="eggNOG" id="ENOG502QZKI">
    <property type="taxonomic scope" value="Eukaryota"/>
</dbReference>
<evidence type="ECO:0000256" key="1">
    <source>
        <dbReference type="SAM" id="MobiDB-lite"/>
    </source>
</evidence>
<dbReference type="InParanoid" id="F0VH66"/>
<protein>
    <recommendedName>
        <fullName evidence="6">Transmembrane protein</fullName>
    </recommendedName>
</protein>
<dbReference type="AlphaFoldDB" id="F0VH66"/>
<feature type="region of interest" description="Disordered" evidence="1">
    <location>
        <begin position="551"/>
        <end position="604"/>
    </location>
</feature>
<dbReference type="Proteomes" id="UP000007494">
    <property type="component" value="Chromosome VIIb"/>
</dbReference>
<feature type="compositionally biased region" description="Basic and acidic residues" evidence="1">
    <location>
        <begin position="1133"/>
        <end position="1162"/>
    </location>
</feature>
<name>F0VH66_NEOCL</name>
<organism evidence="3 5">
    <name type="scientific">Neospora caninum (strain Liverpool)</name>
    <dbReference type="NCBI Taxonomy" id="572307"/>
    <lineage>
        <taxon>Eukaryota</taxon>
        <taxon>Sar</taxon>
        <taxon>Alveolata</taxon>
        <taxon>Apicomplexa</taxon>
        <taxon>Conoidasida</taxon>
        <taxon>Coccidia</taxon>
        <taxon>Eucoccidiorida</taxon>
        <taxon>Eimeriorina</taxon>
        <taxon>Sarcocystidae</taxon>
        <taxon>Neospora</taxon>
    </lineage>
</organism>
<reference evidence="3" key="2">
    <citation type="submission" date="2011-03" db="EMBL/GenBank/DDBJ databases">
        <title>Comparative genomics and transcriptomics of Neospora caninum and Toxoplasma gondii.</title>
        <authorList>
            <person name="Reid A.J."/>
            <person name="Sohal A."/>
            <person name="Harris D."/>
            <person name="Quail M."/>
            <person name="Sanders M."/>
            <person name="Berriman M."/>
            <person name="Wastling J.M."/>
            <person name="Pain A."/>
        </authorList>
    </citation>
    <scope>NUCLEOTIDE SEQUENCE</scope>
    <source>
        <strain evidence="3">Liverpool</strain>
    </source>
</reference>
<gene>
    <name evidence="4" type="ORF">BN1204_028490</name>
    <name evidence="3" type="ORF">NCLIV_028490</name>
</gene>
<dbReference type="EMBL" id="LN714482">
    <property type="protein sequence ID" value="CEL67043.1"/>
    <property type="molecule type" value="Genomic_DNA"/>
</dbReference>
<dbReference type="RefSeq" id="XP_003883092.1">
    <property type="nucleotide sequence ID" value="XM_003883043.1"/>
</dbReference>
<accession>F0VH66</accession>
<dbReference type="EMBL" id="FR823389">
    <property type="protein sequence ID" value="CBZ53060.1"/>
    <property type="molecule type" value="Genomic_DNA"/>
</dbReference>
<evidence type="ECO:0000313" key="4">
    <source>
        <dbReference type="EMBL" id="CEL67043.1"/>
    </source>
</evidence>
<feature type="compositionally biased region" description="Polar residues" evidence="1">
    <location>
        <begin position="1116"/>
        <end position="1132"/>
    </location>
</feature>
<dbReference type="VEuPathDB" id="ToxoDB:NCLIV_028490"/>
<proteinExistence type="predicted"/>
<feature type="compositionally biased region" description="Basic and acidic residues" evidence="1">
    <location>
        <begin position="551"/>
        <end position="575"/>
    </location>
</feature>
<evidence type="ECO:0008006" key="6">
    <source>
        <dbReference type="Google" id="ProtNLM"/>
    </source>
</evidence>
<keyword evidence="2" id="KW-0812">Transmembrane</keyword>
<feature type="compositionally biased region" description="Polar residues" evidence="1">
    <location>
        <begin position="646"/>
        <end position="666"/>
    </location>
</feature>